<keyword evidence="4" id="KW-1185">Reference proteome</keyword>
<feature type="compositionally biased region" description="Polar residues" evidence="1">
    <location>
        <begin position="172"/>
        <end position="187"/>
    </location>
</feature>
<proteinExistence type="predicted"/>
<sequence length="317" mass="36105">MMATRRLRFLILLVLNAWPREKISFSTSTQNLQSSTSVLLGRSHVVVLVTGSRKRDVERWTNVGGSIPVGCRPIYSSSAVPISRINTEGVVKRVRRIANSRPDLDAEGSDELDEEEVKVVNNPALLLLSLWIPSTPRNFQPTLVAIPTSFPHSSPRSSHTRPAINPEVIPSPIQQYRASPIVTSQKLQPEASSSRRREELSPLPFPATQGFQQRDCWPIQVTREDPNTASENQDSVARLFRRVDRNIREVIMYSNERTIPGTASEEMATKSAWYEDELINYFQTTFDDMVEITSFLFLVSVWFDFYTHSHNYQKINK</sequence>
<dbReference type="AlphaFoldDB" id="A0A9Q3BEM3"/>
<evidence type="ECO:0000313" key="4">
    <source>
        <dbReference type="Proteomes" id="UP000765509"/>
    </source>
</evidence>
<reference evidence="3" key="1">
    <citation type="submission" date="2021-03" db="EMBL/GenBank/DDBJ databases">
        <title>Draft genome sequence of rust myrtle Austropuccinia psidii MF-1, a brazilian biotype.</title>
        <authorList>
            <person name="Quecine M.C."/>
            <person name="Pachon D.M.R."/>
            <person name="Bonatelli M.L."/>
            <person name="Correr F.H."/>
            <person name="Franceschini L.M."/>
            <person name="Leite T.F."/>
            <person name="Margarido G.R.A."/>
            <person name="Almeida C.A."/>
            <person name="Ferrarezi J.A."/>
            <person name="Labate C.A."/>
        </authorList>
    </citation>
    <scope>NUCLEOTIDE SEQUENCE</scope>
    <source>
        <strain evidence="3">MF-1</strain>
    </source>
</reference>
<keyword evidence="2" id="KW-0732">Signal</keyword>
<organism evidence="3 4">
    <name type="scientific">Austropuccinia psidii MF-1</name>
    <dbReference type="NCBI Taxonomy" id="1389203"/>
    <lineage>
        <taxon>Eukaryota</taxon>
        <taxon>Fungi</taxon>
        <taxon>Dikarya</taxon>
        <taxon>Basidiomycota</taxon>
        <taxon>Pucciniomycotina</taxon>
        <taxon>Pucciniomycetes</taxon>
        <taxon>Pucciniales</taxon>
        <taxon>Sphaerophragmiaceae</taxon>
        <taxon>Austropuccinia</taxon>
    </lineage>
</organism>
<feature type="chain" id="PRO_5040439358" evidence="2">
    <location>
        <begin position="25"/>
        <end position="317"/>
    </location>
</feature>
<name>A0A9Q3BEM3_9BASI</name>
<evidence type="ECO:0000256" key="2">
    <source>
        <dbReference type="SAM" id="SignalP"/>
    </source>
</evidence>
<gene>
    <name evidence="3" type="ORF">O181_003535</name>
</gene>
<feature type="compositionally biased region" description="Low complexity" evidence="1">
    <location>
        <begin position="150"/>
        <end position="162"/>
    </location>
</feature>
<evidence type="ECO:0000313" key="3">
    <source>
        <dbReference type="EMBL" id="MBW0463820.1"/>
    </source>
</evidence>
<comment type="caution">
    <text evidence="3">The sequence shown here is derived from an EMBL/GenBank/DDBJ whole genome shotgun (WGS) entry which is preliminary data.</text>
</comment>
<feature type="signal peptide" evidence="2">
    <location>
        <begin position="1"/>
        <end position="24"/>
    </location>
</feature>
<feature type="region of interest" description="Disordered" evidence="1">
    <location>
        <begin position="150"/>
        <end position="205"/>
    </location>
</feature>
<dbReference type="EMBL" id="AVOT02000637">
    <property type="protein sequence ID" value="MBW0463820.1"/>
    <property type="molecule type" value="Genomic_DNA"/>
</dbReference>
<dbReference type="Proteomes" id="UP000765509">
    <property type="component" value="Unassembled WGS sequence"/>
</dbReference>
<evidence type="ECO:0000256" key="1">
    <source>
        <dbReference type="SAM" id="MobiDB-lite"/>
    </source>
</evidence>
<accession>A0A9Q3BEM3</accession>
<protein>
    <submittedName>
        <fullName evidence="3">Uncharacterized protein</fullName>
    </submittedName>
</protein>